<evidence type="ECO:0000256" key="3">
    <source>
        <dbReference type="ARBA" id="ARBA00022448"/>
    </source>
</evidence>
<evidence type="ECO:0000313" key="15">
    <source>
        <dbReference type="Proteomes" id="UP000093000"/>
    </source>
</evidence>
<comment type="subcellular location">
    <subcellularLocation>
        <location evidence="1">Membrane</location>
    </subcellularLocation>
</comment>
<evidence type="ECO:0000256" key="11">
    <source>
        <dbReference type="ARBA" id="ARBA00023136"/>
    </source>
</evidence>
<evidence type="ECO:0000256" key="10">
    <source>
        <dbReference type="ARBA" id="ARBA00023004"/>
    </source>
</evidence>
<keyword evidence="5 13" id="KW-0812">Transmembrane</keyword>
<evidence type="ECO:0000256" key="2">
    <source>
        <dbReference type="ARBA" id="ARBA00008388"/>
    </source>
</evidence>
<keyword evidence="10 12" id="KW-0408">Iron</keyword>
<dbReference type="CDD" id="cd01053">
    <property type="entry name" value="AOX"/>
    <property type="match status" value="1"/>
</dbReference>
<protein>
    <recommendedName>
        <fullName evidence="13">Alternative oxidase</fullName>
        <ecNumber evidence="13">1.-.-.-</ecNumber>
    </recommendedName>
</protein>
<sequence>MLTMITVAPTQSKILLKAAIPVLSRMAAPTTLALSRRAFSNSTQKSQDAALSDIASRMPRDIYREVLESKPVPMREEFLKTNKLTPELLEKIEFSPGKHFVPQTMGDRMALYTVKFLRTLPDTYFGKDHYMRAVMLETIAAVPGMVGAMLRHMKSLRSMKEDNGWISHLLHEAENERMHLMTWIKCLEPSLWNRLLVLGAQGVFFNAYFLLYLASPKVAHRMCGYLEEEAVISYTHFLEDIDSGILKNGPAPQVAIEYYNLHPNATIRDVVLAVRADEAVHRDANHFFSDRIAQQKEDILSEVKARYEQEASHGSMA</sequence>
<keyword evidence="9 13" id="KW-0560">Oxidoreductase</keyword>
<dbReference type="PIRSF" id="PIRSF005229">
    <property type="entry name" value="AOX"/>
    <property type="match status" value="1"/>
</dbReference>
<evidence type="ECO:0000256" key="8">
    <source>
        <dbReference type="ARBA" id="ARBA00022989"/>
    </source>
</evidence>
<dbReference type="GO" id="GO:0010230">
    <property type="term" value="P:alternative respiration"/>
    <property type="evidence" value="ECO:0007669"/>
    <property type="project" value="TreeGrafter"/>
</dbReference>
<dbReference type="InParanoid" id="A0A1C7N1P4"/>
<evidence type="ECO:0000256" key="7">
    <source>
        <dbReference type="ARBA" id="ARBA00022982"/>
    </source>
</evidence>
<feature type="binding site" evidence="12">
    <location>
        <position position="278"/>
    </location>
    <ligand>
        <name>Fe cation</name>
        <dbReference type="ChEBI" id="CHEBI:24875"/>
        <label>2</label>
    </ligand>
</feature>
<comment type="similarity">
    <text evidence="2 13">Belongs to the alternative oxidase family.</text>
</comment>
<dbReference type="GO" id="GO:0098803">
    <property type="term" value="C:respiratory chain complex"/>
    <property type="evidence" value="ECO:0007669"/>
    <property type="project" value="UniProtKB-UniRule"/>
</dbReference>
<dbReference type="EMBL" id="LUGH01001294">
    <property type="protein sequence ID" value="OBZ81294.1"/>
    <property type="molecule type" value="Genomic_DNA"/>
</dbReference>
<organism evidence="14 15">
    <name type="scientific">Choanephora cucurbitarum</name>
    <dbReference type="NCBI Taxonomy" id="101091"/>
    <lineage>
        <taxon>Eukaryota</taxon>
        <taxon>Fungi</taxon>
        <taxon>Fungi incertae sedis</taxon>
        <taxon>Mucoromycota</taxon>
        <taxon>Mucoromycotina</taxon>
        <taxon>Mucoromycetes</taxon>
        <taxon>Mucorales</taxon>
        <taxon>Mucorineae</taxon>
        <taxon>Choanephoraceae</taxon>
        <taxon>Choanephoroideae</taxon>
        <taxon>Choanephora</taxon>
    </lineage>
</organism>
<evidence type="ECO:0000256" key="6">
    <source>
        <dbReference type="ARBA" id="ARBA00022723"/>
    </source>
</evidence>
<dbReference type="GO" id="GO:0009916">
    <property type="term" value="F:alternative oxidase activity"/>
    <property type="evidence" value="ECO:0007669"/>
    <property type="project" value="UniProtKB-UniRule"/>
</dbReference>
<dbReference type="GO" id="GO:0046872">
    <property type="term" value="F:metal ion binding"/>
    <property type="evidence" value="ECO:0007669"/>
    <property type="project" value="UniProtKB-UniRule"/>
</dbReference>
<feature type="binding site" evidence="12">
    <location>
        <position position="227"/>
    </location>
    <ligand>
        <name>Fe cation</name>
        <dbReference type="ChEBI" id="CHEBI:24875"/>
        <label>2</label>
    </ligand>
</feature>
<dbReference type="PANTHER" id="PTHR31803:SF3">
    <property type="entry name" value="ALTERNATIVE OXIDASE"/>
    <property type="match status" value="1"/>
</dbReference>
<keyword evidence="11 13" id="KW-0472">Membrane</keyword>
<keyword evidence="3" id="KW-0813">Transport</keyword>
<keyword evidence="8" id="KW-1133">Transmembrane helix</keyword>
<dbReference type="Gene3D" id="1.20.1260.140">
    <property type="entry name" value="Alternative oxidase"/>
    <property type="match status" value="1"/>
</dbReference>
<accession>A0A1C7N1P4</accession>
<dbReference type="GO" id="GO:0005739">
    <property type="term" value="C:mitochondrion"/>
    <property type="evidence" value="ECO:0007669"/>
    <property type="project" value="TreeGrafter"/>
</dbReference>
<dbReference type="InterPro" id="IPR038659">
    <property type="entry name" value="AOX_sf"/>
</dbReference>
<dbReference type="Proteomes" id="UP000093000">
    <property type="component" value="Unassembled WGS sequence"/>
</dbReference>
<feature type="binding site" evidence="12">
    <location>
        <position position="176"/>
    </location>
    <ligand>
        <name>Fe cation</name>
        <dbReference type="ChEBI" id="CHEBI:24875"/>
        <label>1</label>
    </ligand>
</feature>
<keyword evidence="15" id="KW-1185">Reference proteome</keyword>
<feature type="binding site" evidence="12">
    <location>
        <position position="281"/>
    </location>
    <ligand>
        <name>Fe cation</name>
        <dbReference type="ChEBI" id="CHEBI:24875"/>
        <label>2</label>
    </ligand>
</feature>
<evidence type="ECO:0000256" key="5">
    <source>
        <dbReference type="ARBA" id="ARBA00022692"/>
    </source>
</evidence>
<dbReference type="STRING" id="101091.A0A1C7N1P4"/>
<feature type="binding site" evidence="12">
    <location>
        <position position="179"/>
    </location>
    <ligand>
        <name>Fe cation</name>
        <dbReference type="ChEBI" id="CHEBI:24875"/>
        <label>1</label>
    </ligand>
</feature>
<gene>
    <name evidence="14" type="primary">AOX</name>
    <name evidence="14" type="ORF">A0J61_10657</name>
</gene>
<evidence type="ECO:0000313" key="14">
    <source>
        <dbReference type="EMBL" id="OBZ81294.1"/>
    </source>
</evidence>
<reference evidence="14 15" key="1">
    <citation type="submission" date="2016-03" db="EMBL/GenBank/DDBJ databases">
        <title>Choanephora cucurbitarum.</title>
        <authorList>
            <person name="Min B."/>
            <person name="Park H."/>
            <person name="Park J.-H."/>
            <person name="Shin H.-D."/>
            <person name="Choi I.-G."/>
        </authorList>
    </citation>
    <scope>NUCLEOTIDE SEQUENCE [LARGE SCALE GENOMIC DNA]</scope>
    <source>
        <strain evidence="14 15">KUS-F28377</strain>
    </source>
</reference>
<dbReference type="EC" id="1.-.-.-" evidence="13"/>
<dbReference type="OrthoDB" id="16906at2759"/>
<dbReference type="Pfam" id="PF01786">
    <property type="entry name" value="AOX"/>
    <property type="match status" value="1"/>
</dbReference>
<dbReference type="GO" id="GO:0016020">
    <property type="term" value="C:membrane"/>
    <property type="evidence" value="ECO:0007669"/>
    <property type="project" value="UniProtKB-SubCell"/>
</dbReference>
<proteinExistence type="inferred from homology"/>
<keyword evidence="7 13" id="KW-0249">Electron transport</keyword>
<comment type="caution">
    <text evidence="14">The sequence shown here is derived from an EMBL/GenBank/DDBJ whole genome shotgun (WGS) entry which is preliminary data.</text>
</comment>
<evidence type="ECO:0000256" key="1">
    <source>
        <dbReference type="ARBA" id="ARBA00004370"/>
    </source>
</evidence>
<dbReference type="AlphaFoldDB" id="A0A1C7N1P4"/>
<dbReference type="PANTHER" id="PTHR31803">
    <property type="entry name" value="ALTERNATIVE OXIDASE"/>
    <property type="match status" value="1"/>
</dbReference>
<feature type="binding site" evidence="12">
    <location>
        <position position="176"/>
    </location>
    <ligand>
        <name>Fe cation</name>
        <dbReference type="ChEBI" id="CHEBI:24875"/>
        <label>2</label>
    </ligand>
</feature>
<feature type="binding site" evidence="12">
    <location>
        <position position="137"/>
    </location>
    <ligand>
        <name>Fe cation</name>
        <dbReference type="ChEBI" id="CHEBI:24875"/>
        <label>1</label>
    </ligand>
</feature>
<keyword evidence="4 13" id="KW-0679">Respiratory chain</keyword>
<evidence type="ECO:0000256" key="12">
    <source>
        <dbReference type="PIRSR" id="PIRSR005229-1"/>
    </source>
</evidence>
<name>A0A1C7N1P4_9FUNG</name>
<evidence type="ECO:0000256" key="9">
    <source>
        <dbReference type="ARBA" id="ARBA00023002"/>
    </source>
</evidence>
<evidence type="ECO:0000256" key="13">
    <source>
        <dbReference type="RuleBase" id="RU003779"/>
    </source>
</evidence>
<comment type="cofactor">
    <cofactor evidence="12 13">
        <name>Fe cation</name>
        <dbReference type="ChEBI" id="CHEBI:24875"/>
    </cofactor>
    <text evidence="12 13">Binds 2 iron ions per subunit.</text>
</comment>
<dbReference type="InterPro" id="IPR002680">
    <property type="entry name" value="AOX"/>
</dbReference>
<feature type="binding site" evidence="12">
    <location>
        <position position="278"/>
    </location>
    <ligand>
        <name>Fe cation</name>
        <dbReference type="ChEBI" id="CHEBI:24875"/>
        <label>1</label>
    </ligand>
</feature>
<keyword evidence="6 12" id="KW-0479">Metal-binding</keyword>
<evidence type="ECO:0000256" key="4">
    <source>
        <dbReference type="ARBA" id="ARBA00022660"/>
    </source>
</evidence>